<keyword evidence="2" id="KW-1185">Reference proteome</keyword>
<dbReference type="Pfam" id="PF19875">
    <property type="entry name" value="DUF6348"/>
    <property type="match status" value="1"/>
</dbReference>
<gene>
    <name evidence="1" type="ORF">GCM10009663_71710</name>
</gene>
<dbReference type="EMBL" id="BAAALD010000127">
    <property type="protein sequence ID" value="GAA1121801.1"/>
    <property type="molecule type" value="Genomic_DNA"/>
</dbReference>
<organism evidence="1 2">
    <name type="scientific">Kitasatospora arboriphila</name>
    <dbReference type="NCBI Taxonomy" id="258052"/>
    <lineage>
        <taxon>Bacteria</taxon>
        <taxon>Bacillati</taxon>
        <taxon>Actinomycetota</taxon>
        <taxon>Actinomycetes</taxon>
        <taxon>Kitasatosporales</taxon>
        <taxon>Streptomycetaceae</taxon>
        <taxon>Kitasatospora</taxon>
    </lineage>
</organism>
<dbReference type="RefSeq" id="WP_344627930.1">
    <property type="nucleotide sequence ID" value="NZ_BAAALD010000127.1"/>
</dbReference>
<evidence type="ECO:0000313" key="2">
    <source>
        <dbReference type="Proteomes" id="UP001499987"/>
    </source>
</evidence>
<dbReference type="InterPro" id="IPR045929">
    <property type="entry name" value="DUF6348"/>
</dbReference>
<dbReference type="Proteomes" id="UP001499987">
    <property type="component" value="Unassembled WGS sequence"/>
</dbReference>
<evidence type="ECO:0000313" key="1">
    <source>
        <dbReference type="EMBL" id="GAA1121801.1"/>
    </source>
</evidence>
<sequence>MRAQSRLDVIQRSVVREMARFGQRFTVEGSVVRGPGTTAVAVREHPGEGGGAGHVDLGFAFDVGRAGGPVVWDCTAGLGRTEEERLESAVRMWATTTAAAVVELQEGRGAHGDHVRAARLPGWQAVQGPAAVFGFDSERLSEWLAGHRLLPELAEVLAPELAPDGAEPAVTGVKLFLGGRAGEDVAEVRVNGAVSESASAALRALGWPRGERLCWARLFVLMVPEGRPVGEAPAAVRSVPVDAGGARPAGAVGNTAPAAPATRLGVLARWRRARAGR</sequence>
<comment type="caution">
    <text evidence="1">The sequence shown here is derived from an EMBL/GenBank/DDBJ whole genome shotgun (WGS) entry which is preliminary data.</text>
</comment>
<name>A0ABN1U5R6_9ACTN</name>
<proteinExistence type="predicted"/>
<accession>A0ABN1U5R6</accession>
<protein>
    <submittedName>
        <fullName evidence="1">Uncharacterized protein</fullName>
    </submittedName>
</protein>
<reference evidence="1 2" key="1">
    <citation type="journal article" date="2019" name="Int. J. Syst. Evol. Microbiol.">
        <title>The Global Catalogue of Microorganisms (GCM) 10K type strain sequencing project: providing services to taxonomists for standard genome sequencing and annotation.</title>
        <authorList>
            <consortium name="The Broad Institute Genomics Platform"/>
            <consortium name="The Broad Institute Genome Sequencing Center for Infectious Disease"/>
            <person name="Wu L."/>
            <person name="Ma J."/>
        </authorList>
    </citation>
    <scope>NUCLEOTIDE SEQUENCE [LARGE SCALE GENOMIC DNA]</scope>
    <source>
        <strain evidence="1 2">JCM 13002</strain>
    </source>
</reference>